<evidence type="ECO:0000313" key="4">
    <source>
        <dbReference type="Proteomes" id="UP000011087"/>
    </source>
</evidence>
<accession>L1ILM4</accession>
<dbReference type="PaxDb" id="55529-EKX37156"/>
<dbReference type="Pfam" id="PF02225">
    <property type="entry name" value="PA"/>
    <property type="match status" value="1"/>
</dbReference>
<organism evidence="2">
    <name type="scientific">Guillardia theta (strain CCMP2712)</name>
    <name type="common">Cryptophyte</name>
    <dbReference type="NCBI Taxonomy" id="905079"/>
    <lineage>
        <taxon>Eukaryota</taxon>
        <taxon>Cryptophyceae</taxon>
        <taxon>Pyrenomonadales</taxon>
        <taxon>Geminigeraceae</taxon>
        <taxon>Guillardia</taxon>
    </lineage>
</organism>
<evidence type="ECO:0000313" key="2">
    <source>
        <dbReference type="EMBL" id="EKX37156.1"/>
    </source>
</evidence>
<keyword evidence="4" id="KW-1185">Reference proteome</keyword>
<proteinExistence type="predicted"/>
<dbReference type="RefSeq" id="XP_005824136.1">
    <property type="nucleotide sequence ID" value="XM_005824079.1"/>
</dbReference>
<feature type="domain" description="PA" evidence="1">
    <location>
        <begin position="22"/>
        <end position="65"/>
    </location>
</feature>
<sequence length="238" mass="26279">MDGKVKFAVPYRAHRPLTNLELCQGKIVVVQRGGCTIAEKLKHVQSAGAAAMILVGVDNQDKFSEIMQIREKPEEGFLACIPVVYVLGKDEGQISEGMICRMVFLPRTPRTPVTWSLGHIVIPPQSCYPDGSQGNQEELLAEFIEMRKADMEEMNRRLVLLNEPPPPAAVCAKDLTGSRPDGAATIWETLRASMERMRHIVTDFWWVKELSAGLSGGMTFSGTHTIVSGYPLPVTAEE</sequence>
<gene>
    <name evidence="2" type="ORF">GUITHDRAFT_116732</name>
</gene>
<dbReference type="EnsemblProtists" id="EKX37156">
    <property type="protein sequence ID" value="EKX37156"/>
    <property type="gene ID" value="GUITHDRAFT_116732"/>
</dbReference>
<dbReference type="Proteomes" id="UP000011087">
    <property type="component" value="Unassembled WGS sequence"/>
</dbReference>
<name>L1ILM4_GUITC</name>
<dbReference type="InterPro" id="IPR003137">
    <property type="entry name" value="PA_domain"/>
</dbReference>
<dbReference type="Gene3D" id="3.50.30.30">
    <property type="match status" value="1"/>
</dbReference>
<reference evidence="3" key="3">
    <citation type="submission" date="2015-06" db="UniProtKB">
        <authorList>
            <consortium name="EnsemblProtists"/>
        </authorList>
    </citation>
    <scope>IDENTIFICATION</scope>
</reference>
<dbReference type="KEGG" id="gtt:GUITHDRAFT_116732"/>
<dbReference type="InterPro" id="IPR046450">
    <property type="entry name" value="PA_dom_sf"/>
</dbReference>
<dbReference type="GeneID" id="17293842"/>
<dbReference type="SUPFAM" id="SSF52025">
    <property type="entry name" value="PA domain"/>
    <property type="match status" value="1"/>
</dbReference>
<protein>
    <recommendedName>
        <fullName evidence="1">PA domain-containing protein</fullName>
    </recommendedName>
</protein>
<reference evidence="2 4" key="1">
    <citation type="journal article" date="2012" name="Nature">
        <title>Algal genomes reveal evolutionary mosaicism and the fate of nucleomorphs.</title>
        <authorList>
            <consortium name="DOE Joint Genome Institute"/>
            <person name="Curtis B.A."/>
            <person name="Tanifuji G."/>
            <person name="Burki F."/>
            <person name="Gruber A."/>
            <person name="Irimia M."/>
            <person name="Maruyama S."/>
            <person name="Arias M.C."/>
            <person name="Ball S.G."/>
            <person name="Gile G.H."/>
            <person name="Hirakawa Y."/>
            <person name="Hopkins J.F."/>
            <person name="Kuo A."/>
            <person name="Rensing S.A."/>
            <person name="Schmutz J."/>
            <person name="Symeonidi A."/>
            <person name="Elias M."/>
            <person name="Eveleigh R.J."/>
            <person name="Herman E.K."/>
            <person name="Klute M.J."/>
            <person name="Nakayama T."/>
            <person name="Obornik M."/>
            <person name="Reyes-Prieto A."/>
            <person name="Armbrust E.V."/>
            <person name="Aves S.J."/>
            <person name="Beiko R.G."/>
            <person name="Coutinho P."/>
            <person name="Dacks J.B."/>
            <person name="Durnford D.G."/>
            <person name="Fast N.M."/>
            <person name="Green B.R."/>
            <person name="Grisdale C.J."/>
            <person name="Hempel F."/>
            <person name="Henrissat B."/>
            <person name="Hoppner M.P."/>
            <person name="Ishida K."/>
            <person name="Kim E."/>
            <person name="Koreny L."/>
            <person name="Kroth P.G."/>
            <person name="Liu Y."/>
            <person name="Malik S.B."/>
            <person name="Maier U.G."/>
            <person name="McRose D."/>
            <person name="Mock T."/>
            <person name="Neilson J.A."/>
            <person name="Onodera N.T."/>
            <person name="Poole A.M."/>
            <person name="Pritham E.J."/>
            <person name="Richards T.A."/>
            <person name="Rocap G."/>
            <person name="Roy S.W."/>
            <person name="Sarai C."/>
            <person name="Schaack S."/>
            <person name="Shirato S."/>
            <person name="Slamovits C.H."/>
            <person name="Spencer D.F."/>
            <person name="Suzuki S."/>
            <person name="Worden A.Z."/>
            <person name="Zauner S."/>
            <person name="Barry K."/>
            <person name="Bell C."/>
            <person name="Bharti A.K."/>
            <person name="Crow J.A."/>
            <person name="Grimwood J."/>
            <person name="Kramer R."/>
            <person name="Lindquist E."/>
            <person name="Lucas S."/>
            <person name="Salamov A."/>
            <person name="McFadden G.I."/>
            <person name="Lane C.E."/>
            <person name="Keeling P.J."/>
            <person name="Gray M.W."/>
            <person name="Grigoriev I.V."/>
            <person name="Archibald J.M."/>
        </authorList>
    </citation>
    <scope>NUCLEOTIDE SEQUENCE</scope>
    <source>
        <strain evidence="2 4">CCMP2712</strain>
    </source>
</reference>
<evidence type="ECO:0000313" key="3">
    <source>
        <dbReference type="EnsemblProtists" id="EKX37156"/>
    </source>
</evidence>
<reference evidence="4" key="2">
    <citation type="submission" date="2012-11" db="EMBL/GenBank/DDBJ databases">
        <authorList>
            <person name="Kuo A."/>
            <person name="Curtis B.A."/>
            <person name="Tanifuji G."/>
            <person name="Burki F."/>
            <person name="Gruber A."/>
            <person name="Irimia M."/>
            <person name="Maruyama S."/>
            <person name="Arias M.C."/>
            <person name="Ball S.G."/>
            <person name="Gile G.H."/>
            <person name="Hirakawa Y."/>
            <person name="Hopkins J.F."/>
            <person name="Rensing S.A."/>
            <person name="Schmutz J."/>
            <person name="Symeonidi A."/>
            <person name="Elias M."/>
            <person name="Eveleigh R.J."/>
            <person name="Herman E.K."/>
            <person name="Klute M.J."/>
            <person name="Nakayama T."/>
            <person name="Obornik M."/>
            <person name="Reyes-Prieto A."/>
            <person name="Armbrust E.V."/>
            <person name="Aves S.J."/>
            <person name="Beiko R.G."/>
            <person name="Coutinho P."/>
            <person name="Dacks J.B."/>
            <person name="Durnford D.G."/>
            <person name="Fast N.M."/>
            <person name="Green B.R."/>
            <person name="Grisdale C."/>
            <person name="Hempe F."/>
            <person name="Henrissat B."/>
            <person name="Hoppner M.P."/>
            <person name="Ishida K.-I."/>
            <person name="Kim E."/>
            <person name="Koreny L."/>
            <person name="Kroth P.G."/>
            <person name="Liu Y."/>
            <person name="Malik S.-B."/>
            <person name="Maier U.G."/>
            <person name="McRose D."/>
            <person name="Mock T."/>
            <person name="Neilson J.A."/>
            <person name="Onodera N.T."/>
            <person name="Poole A.M."/>
            <person name="Pritham E.J."/>
            <person name="Richards T.A."/>
            <person name="Rocap G."/>
            <person name="Roy S.W."/>
            <person name="Sarai C."/>
            <person name="Schaack S."/>
            <person name="Shirato S."/>
            <person name="Slamovits C.H."/>
            <person name="Spencer D.F."/>
            <person name="Suzuki S."/>
            <person name="Worden A.Z."/>
            <person name="Zauner S."/>
            <person name="Barry K."/>
            <person name="Bell C."/>
            <person name="Bharti A.K."/>
            <person name="Crow J.A."/>
            <person name="Grimwood J."/>
            <person name="Kramer R."/>
            <person name="Lindquist E."/>
            <person name="Lucas S."/>
            <person name="Salamov A."/>
            <person name="McFadden G.I."/>
            <person name="Lane C.E."/>
            <person name="Keeling P.J."/>
            <person name="Gray M.W."/>
            <person name="Grigoriev I.V."/>
            <person name="Archibald J.M."/>
        </authorList>
    </citation>
    <scope>NUCLEOTIDE SEQUENCE</scope>
    <source>
        <strain evidence="4">CCMP2712</strain>
    </source>
</reference>
<dbReference type="AlphaFoldDB" id="L1ILM4"/>
<dbReference type="EMBL" id="JH993063">
    <property type="protein sequence ID" value="EKX37156.1"/>
    <property type="molecule type" value="Genomic_DNA"/>
</dbReference>
<evidence type="ECO:0000259" key="1">
    <source>
        <dbReference type="Pfam" id="PF02225"/>
    </source>
</evidence>
<dbReference type="HOGENOM" id="CLU_1167780_0_0_1"/>